<evidence type="ECO:0000313" key="2">
    <source>
        <dbReference type="EMBL" id="KPQ19379.1"/>
    </source>
</evidence>
<evidence type="ECO:0000256" key="1">
    <source>
        <dbReference type="PROSITE-ProRule" id="PRU00339"/>
    </source>
</evidence>
<evidence type="ECO:0000313" key="3">
    <source>
        <dbReference type="Proteomes" id="UP000050421"/>
    </source>
</evidence>
<name>A0A0P7YEK9_9BACT</name>
<organism evidence="2 3">
    <name type="scientific">Algoriphagus marincola HL-49</name>
    <dbReference type="NCBI Taxonomy" id="1305737"/>
    <lineage>
        <taxon>Bacteria</taxon>
        <taxon>Pseudomonadati</taxon>
        <taxon>Bacteroidota</taxon>
        <taxon>Cytophagia</taxon>
        <taxon>Cytophagales</taxon>
        <taxon>Cyclobacteriaceae</taxon>
        <taxon>Algoriphagus</taxon>
    </lineage>
</organism>
<dbReference type="PROSITE" id="PS51257">
    <property type="entry name" value="PROKAR_LIPOPROTEIN"/>
    <property type="match status" value="1"/>
</dbReference>
<sequence length="888" mass="102773">MYNKDYFASSIAIALMRFLKRLFSISLFLLVACSSERDTFTNRTFHNLTSHYNAYYLADVKIQEVLDENQQNYKEDYTQILPVFIPLDSGVIQSSKEKLESARELASKAIEWHRISKWVDDSYFLLGKIDYMQANFDDAKNALKYVNVESKDADLRHQVLIALLRLYVDLGEIENANFTIDYLSKEEKISDENRYDLYRTLAYYYEKRNDQNGVIGSLDRAIEYTKNNKEASRIYFILAQRYQREGLDNLAYDFYRKALEGNPPYERAFYSQLFAQQVAELNASKDLRKVRNYYESLYDDPKNKELKDVVVYERALFEEKQGDLPLTVDLLHQAAKEPGSNPRLKGYIYQKLAEIHLEEYVDYRATKYYLDSALTFIKATDPAASSIASQKEVLDQFVFHVERIQSNDSLVRLSGMSEEEQRLIAEQFIRREEERLLAAAMAKEEPKNSGIFENLLAFADRGTGSSFYFDNAVVMQQGAIEFRRVWGTRPLQDNWRRSAATFQNTSETLAEEKVDSTAILEENNPIAQLPDLESLLTQIPKTEEAIAQLNEELEESYFELGKLQYFDLGEIEASVNNLETVVREYPSSSRKPEAYYLLYLAQKDLNGNFQQYINRLNREYPESQYTFSVNNPNAASGNLAYLASSKNFEEAYNLYYAGNWRQARAIIQQTLEEYPLTRNTERLLLLDIMVTGKIESKDRFRARLESYIENSQDESLVNLARNMLNPLLTAEELAALNPVDSTALDSAAQALALEDSTAVKTDLTDSPFKVNDSQTHIMVLVMSPELAEESQSLIGDLENFHAKTFSNSRLRTGNMNMNQENAIFIISPFNNADKAKEYYDIFMEKFESDNLTEQIKENSFFISIENFQTLNRSKNIEEYRAFFKATYQ</sequence>
<dbReference type="Pfam" id="PF13174">
    <property type="entry name" value="TPR_6"/>
    <property type="match status" value="2"/>
</dbReference>
<keyword evidence="1" id="KW-0802">TPR repeat</keyword>
<gene>
    <name evidence="2" type="primary">sprE</name>
    <name evidence="2" type="ORF">HLUCCX10_02675</name>
</gene>
<dbReference type="eggNOG" id="COG1729">
    <property type="taxonomic scope" value="Bacteria"/>
</dbReference>
<dbReference type="InterPro" id="IPR019734">
    <property type="entry name" value="TPR_rpt"/>
</dbReference>
<dbReference type="SUPFAM" id="SSF48452">
    <property type="entry name" value="TPR-like"/>
    <property type="match status" value="2"/>
</dbReference>
<keyword evidence="2" id="KW-0449">Lipoprotein</keyword>
<dbReference type="Proteomes" id="UP000050421">
    <property type="component" value="Unassembled WGS sequence"/>
</dbReference>
<dbReference type="PATRIC" id="fig|1305737.6.peg.1202"/>
<reference evidence="2 3" key="1">
    <citation type="submission" date="2015-09" db="EMBL/GenBank/DDBJ databases">
        <title>Identification and resolution of microdiversity through metagenomic sequencing of parallel consortia.</title>
        <authorList>
            <person name="Nelson W.C."/>
            <person name="Romine M.F."/>
            <person name="Lindemann S.R."/>
        </authorList>
    </citation>
    <scope>NUCLEOTIDE SEQUENCE [LARGE SCALE GENOMIC DNA]</scope>
    <source>
        <strain evidence="2">HL-49</strain>
    </source>
</reference>
<dbReference type="Gene3D" id="1.25.40.10">
    <property type="entry name" value="Tetratricopeptide repeat domain"/>
    <property type="match status" value="3"/>
</dbReference>
<dbReference type="PROSITE" id="PS50005">
    <property type="entry name" value="TPR"/>
    <property type="match status" value="1"/>
</dbReference>
<dbReference type="InterPro" id="IPR011990">
    <property type="entry name" value="TPR-like_helical_dom_sf"/>
</dbReference>
<dbReference type="EMBL" id="LJXT01000010">
    <property type="protein sequence ID" value="KPQ19379.1"/>
    <property type="molecule type" value="Genomic_DNA"/>
</dbReference>
<feature type="repeat" description="TPR" evidence="1">
    <location>
        <begin position="232"/>
        <end position="265"/>
    </location>
</feature>
<dbReference type="AlphaFoldDB" id="A0A0P7YEK9"/>
<dbReference type="STRING" id="1305737.GCA_000526355_02400"/>
<protein>
    <submittedName>
        <fullName evidence="2">Type IX secretion system lipoprotein SprE</fullName>
    </submittedName>
</protein>
<proteinExistence type="predicted"/>
<comment type="caution">
    <text evidence="2">The sequence shown here is derived from an EMBL/GenBank/DDBJ whole genome shotgun (WGS) entry which is preliminary data.</text>
</comment>
<accession>A0A0P7YEK9</accession>